<keyword evidence="2" id="KW-1185">Reference proteome</keyword>
<protein>
    <submittedName>
        <fullName evidence="1">Uncharacterized protein</fullName>
    </submittedName>
</protein>
<proteinExistence type="predicted"/>
<dbReference type="EMBL" id="ML977156">
    <property type="protein sequence ID" value="KAF1986478.1"/>
    <property type="molecule type" value="Genomic_DNA"/>
</dbReference>
<dbReference type="AlphaFoldDB" id="A0A6G1H0I5"/>
<evidence type="ECO:0000313" key="2">
    <source>
        <dbReference type="Proteomes" id="UP000800041"/>
    </source>
</evidence>
<name>A0A6G1H0I5_9PEZI</name>
<reference evidence="1" key="1">
    <citation type="journal article" date="2020" name="Stud. Mycol.">
        <title>101 Dothideomycetes genomes: a test case for predicting lifestyles and emergence of pathogens.</title>
        <authorList>
            <person name="Haridas S."/>
            <person name="Albert R."/>
            <person name="Binder M."/>
            <person name="Bloem J."/>
            <person name="Labutti K."/>
            <person name="Salamov A."/>
            <person name="Andreopoulos B."/>
            <person name="Baker S."/>
            <person name="Barry K."/>
            <person name="Bills G."/>
            <person name="Bluhm B."/>
            <person name="Cannon C."/>
            <person name="Castanera R."/>
            <person name="Culley D."/>
            <person name="Daum C."/>
            <person name="Ezra D."/>
            <person name="Gonzalez J."/>
            <person name="Henrissat B."/>
            <person name="Kuo A."/>
            <person name="Liang C."/>
            <person name="Lipzen A."/>
            <person name="Lutzoni F."/>
            <person name="Magnuson J."/>
            <person name="Mondo S."/>
            <person name="Nolan M."/>
            <person name="Ohm R."/>
            <person name="Pangilinan J."/>
            <person name="Park H.-J."/>
            <person name="Ramirez L."/>
            <person name="Alfaro M."/>
            <person name="Sun H."/>
            <person name="Tritt A."/>
            <person name="Yoshinaga Y."/>
            <person name="Zwiers L.-H."/>
            <person name="Turgeon B."/>
            <person name="Goodwin S."/>
            <person name="Spatafora J."/>
            <person name="Crous P."/>
            <person name="Grigoriev I."/>
        </authorList>
    </citation>
    <scope>NUCLEOTIDE SEQUENCE</scope>
    <source>
        <strain evidence="1">CBS 113979</strain>
    </source>
</reference>
<accession>A0A6G1H0I5</accession>
<dbReference type="Proteomes" id="UP000800041">
    <property type="component" value="Unassembled WGS sequence"/>
</dbReference>
<gene>
    <name evidence="1" type="ORF">K402DRAFT_420960</name>
</gene>
<sequence length="245" mass="27212">MFKSWTSRATLLDDEVDDVNNGFQKYTELLEIFTNNQPNTNWAPEIEFHRVGFNSALIKVDECAWNSGTSISNKSSLWKGSSYVACAKPDDESEFVDSGLLRFWTSIATLSIHRSASRHREGHIMVGHTAVNTSTHSVLDLSSIDLSMGSTAHLGNSSTSTRQAAPEVQPSEAGSVLADEILDIDFIIIGRSPSDPFYLDAFAVEWKESNFLKRELTAYRIGLALVPEELWIDLPGKQWKLVTLG</sequence>
<evidence type="ECO:0000313" key="1">
    <source>
        <dbReference type="EMBL" id="KAF1986478.1"/>
    </source>
</evidence>
<organism evidence="1 2">
    <name type="scientific">Aulographum hederae CBS 113979</name>
    <dbReference type="NCBI Taxonomy" id="1176131"/>
    <lineage>
        <taxon>Eukaryota</taxon>
        <taxon>Fungi</taxon>
        <taxon>Dikarya</taxon>
        <taxon>Ascomycota</taxon>
        <taxon>Pezizomycotina</taxon>
        <taxon>Dothideomycetes</taxon>
        <taxon>Pleosporomycetidae</taxon>
        <taxon>Aulographales</taxon>
        <taxon>Aulographaceae</taxon>
    </lineage>
</organism>